<accession>A0ABV7VT06</accession>
<proteinExistence type="predicted"/>
<dbReference type="RefSeq" id="WP_376866642.1">
    <property type="nucleotide sequence ID" value="NZ_JBHRYB010000011.1"/>
</dbReference>
<reference evidence="2" key="1">
    <citation type="journal article" date="2019" name="Int. J. Syst. Evol. Microbiol.">
        <title>The Global Catalogue of Microorganisms (GCM) 10K type strain sequencing project: providing services to taxonomists for standard genome sequencing and annotation.</title>
        <authorList>
            <consortium name="The Broad Institute Genomics Platform"/>
            <consortium name="The Broad Institute Genome Sequencing Center for Infectious Disease"/>
            <person name="Wu L."/>
            <person name="Ma J."/>
        </authorList>
    </citation>
    <scope>NUCLEOTIDE SEQUENCE [LARGE SCALE GENOMIC DNA]</scope>
    <source>
        <strain evidence="2">KCTC 42424</strain>
    </source>
</reference>
<keyword evidence="2" id="KW-1185">Reference proteome</keyword>
<evidence type="ECO:0008006" key="3">
    <source>
        <dbReference type="Google" id="ProtNLM"/>
    </source>
</evidence>
<gene>
    <name evidence="1" type="ORF">ACFOMG_11030</name>
</gene>
<evidence type="ECO:0000313" key="2">
    <source>
        <dbReference type="Proteomes" id="UP001595722"/>
    </source>
</evidence>
<organism evidence="1 2">
    <name type="scientific">Bacterioplanoides pacificum</name>
    <dbReference type="NCBI Taxonomy" id="1171596"/>
    <lineage>
        <taxon>Bacteria</taxon>
        <taxon>Pseudomonadati</taxon>
        <taxon>Pseudomonadota</taxon>
        <taxon>Gammaproteobacteria</taxon>
        <taxon>Oceanospirillales</taxon>
        <taxon>Oceanospirillaceae</taxon>
        <taxon>Bacterioplanoides</taxon>
    </lineage>
</organism>
<name>A0ABV7VT06_9GAMM</name>
<protein>
    <recommendedName>
        <fullName evidence="3">RiboL-PSP-HEPN domain-containing protein</fullName>
    </recommendedName>
</protein>
<dbReference type="EMBL" id="JBHRYB010000011">
    <property type="protein sequence ID" value="MFC3680628.1"/>
    <property type="molecule type" value="Genomic_DNA"/>
</dbReference>
<dbReference type="Proteomes" id="UP001595722">
    <property type="component" value="Unassembled WGS sequence"/>
</dbReference>
<sequence>MPATAKKHFDEDVSRANAILNQAHGMPHTTPQEKLLRDDLLRSSLMYGVGAVDAYFCDAYADLVARILRAKTLQGNVSIPSGVQNIVLPVSALFSSQTQRDNWKWRMAARGIVEKDNVLSLSKIQKLLNPFFRTGNKLFDPVVMDSLIISHNAPNRVTGITRTEYRRRTGQHLDSARKSIRKKINERYSKIFQRRHDCIHNCDRPKQSVQTISYERAVKVIKDLNLLVAVIDQHIESEFNEFLTHVGCSAGTRNSAGY</sequence>
<evidence type="ECO:0000313" key="1">
    <source>
        <dbReference type="EMBL" id="MFC3680628.1"/>
    </source>
</evidence>
<comment type="caution">
    <text evidence="1">The sequence shown here is derived from an EMBL/GenBank/DDBJ whole genome shotgun (WGS) entry which is preliminary data.</text>
</comment>